<dbReference type="Gene3D" id="3.40.50.1000">
    <property type="entry name" value="HAD superfamily/HAD-like"/>
    <property type="match status" value="1"/>
</dbReference>
<gene>
    <name evidence="2" type="ORF">DWB68_05975</name>
</gene>
<dbReference type="InterPro" id="IPR036412">
    <property type="entry name" value="HAD-like_sf"/>
</dbReference>
<dbReference type="RefSeq" id="WP_119424236.1">
    <property type="nucleotide sequence ID" value="NZ_QQXK01000009.1"/>
</dbReference>
<evidence type="ECO:0000313" key="2">
    <source>
        <dbReference type="EMBL" id="RII42691.1"/>
    </source>
</evidence>
<keyword evidence="2" id="KW-0808">Transferase</keyword>
<proteinExistence type="predicted"/>
<keyword evidence="3" id="KW-1185">Reference proteome</keyword>
<sequence length="144" mass="16407">MTARETLPTCWIFDMDGTLALMEGRSPYDMHRVAEDVPNPPVVQVAQALAAHPGVDRIVIASGRNEAARRATQAWLTFNDVPWDALYMRPDGDQRRDDAVKEEILDRDILPRYRVLGVVDDRQQVVDMWRRRGLFCLQAAPGDF</sequence>
<keyword evidence="2" id="KW-0418">Kinase</keyword>
<organism evidence="2 3">
    <name type="scientific">Galactobacter valiniphilus</name>
    <dbReference type="NCBI Taxonomy" id="2676122"/>
    <lineage>
        <taxon>Bacteria</taxon>
        <taxon>Bacillati</taxon>
        <taxon>Actinomycetota</taxon>
        <taxon>Actinomycetes</taxon>
        <taxon>Micrococcales</taxon>
        <taxon>Micrococcaceae</taxon>
        <taxon>Galactobacter</taxon>
    </lineage>
</organism>
<dbReference type="SUPFAM" id="SSF56784">
    <property type="entry name" value="HAD-like"/>
    <property type="match status" value="1"/>
</dbReference>
<dbReference type="EMBL" id="QQXK01000009">
    <property type="protein sequence ID" value="RII42691.1"/>
    <property type="molecule type" value="Genomic_DNA"/>
</dbReference>
<name>A0A399JAT7_9MICC</name>
<accession>A0A399JAT7</accession>
<dbReference type="GO" id="GO:0016301">
    <property type="term" value="F:kinase activity"/>
    <property type="evidence" value="ECO:0007669"/>
    <property type="project" value="UniProtKB-KW"/>
</dbReference>
<evidence type="ECO:0000313" key="3">
    <source>
        <dbReference type="Proteomes" id="UP000265419"/>
    </source>
</evidence>
<dbReference type="InterPro" id="IPR023214">
    <property type="entry name" value="HAD_sf"/>
</dbReference>
<dbReference type="InterPro" id="IPR056782">
    <property type="entry name" value="HAD_PNKP"/>
</dbReference>
<reference evidence="2 3" key="1">
    <citation type="submission" date="2018-07" db="EMBL/GenBank/DDBJ databases">
        <title>Arthrobacter sp. nov., isolated from raw cow's milk with high bacterial count.</title>
        <authorList>
            <person name="Hahne J."/>
            <person name="Isele D."/>
            <person name="Lipski A."/>
        </authorList>
    </citation>
    <scope>NUCLEOTIDE SEQUENCE [LARGE SCALE GENOMIC DNA]</scope>
    <source>
        <strain evidence="2 3">JZ R-35</strain>
    </source>
</reference>
<feature type="domain" description="Polynucleotide kinase PNKP phosphatase" evidence="1">
    <location>
        <begin position="8"/>
        <end position="144"/>
    </location>
</feature>
<evidence type="ECO:0000259" key="1">
    <source>
        <dbReference type="Pfam" id="PF25109"/>
    </source>
</evidence>
<dbReference type="Pfam" id="PF25109">
    <property type="entry name" value="HAD_PNKP"/>
    <property type="match status" value="1"/>
</dbReference>
<comment type="caution">
    <text evidence="2">The sequence shown here is derived from an EMBL/GenBank/DDBJ whole genome shotgun (WGS) entry which is preliminary data.</text>
</comment>
<dbReference type="AlphaFoldDB" id="A0A399JAT7"/>
<dbReference type="Proteomes" id="UP000265419">
    <property type="component" value="Unassembled WGS sequence"/>
</dbReference>
<protein>
    <submittedName>
        <fullName evidence="2">Polynucleotide kinase</fullName>
    </submittedName>
</protein>